<evidence type="ECO:0000256" key="3">
    <source>
        <dbReference type="ARBA" id="ARBA00022448"/>
    </source>
</evidence>
<comment type="similarity">
    <text evidence="2">Belongs to the nucleoporin NSP1/NUP62 family.</text>
</comment>
<dbReference type="EMBL" id="VXIV02003194">
    <property type="protein sequence ID" value="KAF6020075.1"/>
    <property type="molecule type" value="Genomic_DNA"/>
</dbReference>
<dbReference type="GO" id="GO:0005543">
    <property type="term" value="F:phospholipid binding"/>
    <property type="evidence" value="ECO:0007669"/>
    <property type="project" value="TreeGrafter"/>
</dbReference>
<organism evidence="11 12">
    <name type="scientific">Bugula neritina</name>
    <name type="common">Brown bryozoan</name>
    <name type="synonym">Sertularia neritina</name>
    <dbReference type="NCBI Taxonomy" id="10212"/>
    <lineage>
        <taxon>Eukaryota</taxon>
        <taxon>Metazoa</taxon>
        <taxon>Spiralia</taxon>
        <taxon>Lophotrochozoa</taxon>
        <taxon>Bryozoa</taxon>
        <taxon>Gymnolaemata</taxon>
        <taxon>Cheilostomatida</taxon>
        <taxon>Flustrina</taxon>
        <taxon>Buguloidea</taxon>
        <taxon>Bugulidae</taxon>
        <taxon>Bugula</taxon>
    </lineage>
</organism>
<dbReference type="PANTHER" id="PTHR12084:SF0">
    <property type="entry name" value="NUCLEAR PORE GLYCOPROTEIN P62"/>
    <property type="match status" value="1"/>
</dbReference>
<evidence type="ECO:0000256" key="9">
    <source>
        <dbReference type="SAM" id="MobiDB-lite"/>
    </source>
</evidence>
<feature type="region of interest" description="Disordered" evidence="9">
    <location>
        <begin position="1"/>
        <end position="59"/>
    </location>
</feature>
<evidence type="ECO:0000256" key="6">
    <source>
        <dbReference type="ARBA" id="ARBA00023010"/>
    </source>
</evidence>
<dbReference type="InterPro" id="IPR026010">
    <property type="entry name" value="NSP1/NUP62"/>
</dbReference>
<reference evidence="11" key="1">
    <citation type="submission" date="2020-06" db="EMBL/GenBank/DDBJ databases">
        <title>Draft genome of Bugula neritina, a colonial animal packing powerful symbionts and potential medicines.</title>
        <authorList>
            <person name="Rayko M."/>
        </authorList>
    </citation>
    <scope>NUCLEOTIDE SEQUENCE [LARGE SCALE GENOMIC DNA]</scope>
    <source>
        <strain evidence="11">Kwan_BN1</strain>
    </source>
</reference>
<dbReference type="GO" id="GO:0006405">
    <property type="term" value="P:RNA export from nucleus"/>
    <property type="evidence" value="ECO:0007669"/>
    <property type="project" value="TreeGrafter"/>
</dbReference>
<keyword evidence="6" id="KW-0811">Translocation</keyword>
<dbReference type="GO" id="GO:0051028">
    <property type="term" value="P:mRNA transport"/>
    <property type="evidence" value="ECO:0007669"/>
    <property type="project" value="UniProtKB-KW"/>
</dbReference>
<keyword evidence="5" id="KW-0653">Protein transport</keyword>
<accession>A0A7J7J1W6</accession>
<dbReference type="InterPro" id="IPR007758">
    <property type="entry name" value="Nucleoporin_NSP1_C"/>
</dbReference>
<comment type="caution">
    <text evidence="11">The sequence shown here is derived from an EMBL/GenBank/DDBJ whole genome shotgun (WGS) entry which is preliminary data.</text>
</comment>
<name>A0A7J7J1W6_BUGNE</name>
<feature type="compositionally biased region" description="Low complexity" evidence="9">
    <location>
        <begin position="49"/>
        <end position="59"/>
    </location>
</feature>
<dbReference type="Gene3D" id="1.20.5.170">
    <property type="match status" value="1"/>
</dbReference>
<evidence type="ECO:0000256" key="4">
    <source>
        <dbReference type="ARBA" id="ARBA00022816"/>
    </source>
</evidence>
<keyword evidence="8" id="KW-0539">Nucleus</keyword>
<dbReference type="GO" id="GO:0017056">
    <property type="term" value="F:structural constituent of nuclear pore"/>
    <property type="evidence" value="ECO:0007669"/>
    <property type="project" value="InterPro"/>
</dbReference>
<dbReference type="Pfam" id="PF05064">
    <property type="entry name" value="Nsp1_C"/>
    <property type="match status" value="1"/>
</dbReference>
<dbReference type="AlphaFoldDB" id="A0A7J7J1W6"/>
<feature type="compositionally biased region" description="Polar residues" evidence="9">
    <location>
        <begin position="36"/>
        <end position="48"/>
    </location>
</feature>
<keyword evidence="4" id="KW-0509">mRNA transport</keyword>
<keyword evidence="7" id="KW-0906">Nuclear pore complex</keyword>
<evidence type="ECO:0000256" key="5">
    <source>
        <dbReference type="ARBA" id="ARBA00022927"/>
    </source>
</evidence>
<keyword evidence="12" id="KW-1185">Reference proteome</keyword>
<keyword evidence="3" id="KW-0813">Transport</keyword>
<evidence type="ECO:0000256" key="8">
    <source>
        <dbReference type="ARBA" id="ARBA00023242"/>
    </source>
</evidence>
<dbReference type="GO" id="GO:0006606">
    <property type="term" value="P:protein import into nucleus"/>
    <property type="evidence" value="ECO:0007669"/>
    <property type="project" value="TreeGrafter"/>
</dbReference>
<proteinExistence type="inferred from homology"/>
<sequence length="458" mass="47375">MNNSNQASNSGGFSFGSTSASTGAATPSTGFTFGGQTAQNSSATPSTGFSFGSQAAQTSSATPSTGFSFGNLASASSATSTTAFNLPASTAPTSSAAPLTGLNFGNPTTSASSGTSATAFKLPASTATTNSAASLTGFSFTTGPTTTKSILASSLSQPGGVSTSAPVSQAVATGLTGAKPGDITKAAAGPSIGSSLSAGVVKSSGSAIGSQLSSSLSMPATGPCSKTASVTTSGPSTVTTTTATSLTGTTGAAGSSGEGSGTKMTYKELEEQMNKWAMELEHQEKLFLEQATKVNAWDKVLIKNGEEITTLNSEVAKVKLDQRRLNDELDFIVAQQKELEEMLVPLEENVAKLPAINYQQHTDSEREHTYQIAEHIDAQLKRMTEDLKEVVDHLNTGTSSQDKSDPMLQISKILNAHMESLQWVDQNAAVLQKKTEEVARYADYTKKEHEKNFRLAYS</sequence>
<feature type="compositionally biased region" description="Low complexity" evidence="9">
    <location>
        <begin position="227"/>
        <end position="253"/>
    </location>
</feature>
<evidence type="ECO:0000259" key="10">
    <source>
        <dbReference type="Pfam" id="PF05064"/>
    </source>
</evidence>
<dbReference type="PANTHER" id="PTHR12084">
    <property type="entry name" value="NUCLEAR PORE GLYCOPROTEIN P62-RELATED"/>
    <property type="match status" value="1"/>
</dbReference>
<feature type="domain" description="Nucleoporin NSP1-like C-terminal" evidence="10">
    <location>
        <begin position="262"/>
        <end position="363"/>
    </location>
</feature>
<evidence type="ECO:0000256" key="1">
    <source>
        <dbReference type="ARBA" id="ARBA00004567"/>
    </source>
</evidence>
<dbReference type="OrthoDB" id="344345at2759"/>
<evidence type="ECO:0000313" key="11">
    <source>
        <dbReference type="EMBL" id="KAF6020075.1"/>
    </source>
</evidence>
<feature type="region of interest" description="Disordered" evidence="9">
    <location>
        <begin position="211"/>
        <end position="262"/>
    </location>
</feature>
<dbReference type="Proteomes" id="UP000593567">
    <property type="component" value="Unassembled WGS sequence"/>
</dbReference>
<evidence type="ECO:0000256" key="2">
    <source>
        <dbReference type="ARBA" id="ARBA00005911"/>
    </source>
</evidence>
<gene>
    <name evidence="11" type="ORF">EB796_021622</name>
</gene>
<evidence type="ECO:0000256" key="7">
    <source>
        <dbReference type="ARBA" id="ARBA00023132"/>
    </source>
</evidence>
<protein>
    <submittedName>
        <fullName evidence="11">Nup62</fullName>
    </submittedName>
</protein>
<dbReference type="GO" id="GO:0044613">
    <property type="term" value="C:nuclear pore central transport channel"/>
    <property type="evidence" value="ECO:0007669"/>
    <property type="project" value="TreeGrafter"/>
</dbReference>
<feature type="compositionally biased region" description="Low complexity" evidence="9">
    <location>
        <begin position="1"/>
        <end position="35"/>
    </location>
</feature>
<dbReference type="FunFam" id="1.20.5.170:FF:000040">
    <property type="entry name" value="Nuclear pore glycoprotein p62"/>
    <property type="match status" value="1"/>
</dbReference>
<evidence type="ECO:0000313" key="12">
    <source>
        <dbReference type="Proteomes" id="UP000593567"/>
    </source>
</evidence>
<comment type="subcellular location">
    <subcellularLocation>
        <location evidence="1">Nucleus</location>
        <location evidence="1">Nuclear pore complex</location>
    </subcellularLocation>
</comment>